<dbReference type="WBParaSite" id="SVE_0290600.1">
    <property type="protein sequence ID" value="SVE_0290600.1"/>
    <property type="gene ID" value="SVE_0290600"/>
</dbReference>
<keyword evidence="1" id="KW-1185">Reference proteome</keyword>
<reference evidence="1" key="1">
    <citation type="submission" date="2014-07" db="EMBL/GenBank/DDBJ databases">
        <authorList>
            <person name="Martin A.A"/>
            <person name="De Silva N."/>
        </authorList>
    </citation>
    <scope>NUCLEOTIDE SEQUENCE</scope>
</reference>
<dbReference type="Proteomes" id="UP000035680">
    <property type="component" value="Unassembled WGS sequence"/>
</dbReference>
<dbReference type="SUPFAM" id="SSF50630">
    <property type="entry name" value="Acid proteases"/>
    <property type="match status" value="1"/>
</dbReference>
<dbReference type="InterPro" id="IPR021109">
    <property type="entry name" value="Peptidase_aspartic_dom_sf"/>
</dbReference>
<accession>A0A0K0F279</accession>
<organism evidence="1 2">
    <name type="scientific">Strongyloides venezuelensis</name>
    <name type="common">Threadworm</name>
    <dbReference type="NCBI Taxonomy" id="75913"/>
    <lineage>
        <taxon>Eukaryota</taxon>
        <taxon>Metazoa</taxon>
        <taxon>Ecdysozoa</taxon>
        <taxon>Nematoda</taxon>
        <taxon>Chromadorea</taxon>
        <taxon>Rhabditida</taxon>
        <taxon>Tylenchina</taxon>
        <taxon>Panagrolaimomorpha</taxon>
        <taxon>Strongyloidoidea</taxon>
        <taxon>Strongyloididae</taxon>
        <taxon>Strongyloides</taxon>
    </lineage>
</organism>
<reference evidence="2" key="2">
    <citation type="submission" date="2015-08" db="UniProtKB">
        <authorList>
            <consortium name="WormBaseParasite"/>
        </authorList>
    </citation>
    <scope>IDENTIFICATION</scope>
</reference>
<name>A0A0K0F279_STRVS</name>
<dbReference type="CDD" id="cd00303">
    <property type="entry name" value="retropepsin_like"/>
    <property type="match status" value="1"/>
</dbReference>
<evidence type="ECO:0000313" key="2">
    <source>
        <dbReference type="WBParaSite" id="SVE_0290600.1"/>
    </source>
</evidence>
<sequence>MDECTNCKLLLSQYFGTFDDAYNEIKKTRHDIYDCDLTYDNIIKWLYDDYKAVGSIGYKYISFFNAKREFDESVDGCVSRLNDWRRAAGLSEDFLIAKIICNIQKKYRTMSKNLTDVDLNTIKFLLKDIDEEKSLPLVKRIFSYKNNFSGLPIHSCEPRNLQSSKKIVDRFSNQQQPNFRITKTTQLLPKSLDIIYTPSHELPSLQHQHNISHSSTESIPRLKFDADSFYNLNENFKKSVNTKNVKKLLMVSEWKDLLNTNYDDLLTVDTMILPSNVPLTFTLDCGARYNYIYFDALSTLKIELPPSTPTDMFVVGFNGLPIKTDSIINLNFTINGKSTIDSFYVLPLSNYAILGWESIGKNKIDVASLAQMKLLDTHSQQIQTTEIPEPIRQYLITHPSIYNSVKKSPII</sequence>
<dbReference type="AlphaFoldDB" id="A0A0K0F279"/>
<evidence type="ECO:0000313" key="1">
    <source>
        <dbReference type="Proteomes" id="UP000035680"/>
    </source>
</evidence>
<proteinExistence type="predicted"/>
<dbReference type="Gene3D" id="2.40.70.10">
    <property type="entry name" value="Acid Proteases"/>
    <property type="match status" value="1"/>
</dbReference>
<protein>
    <submittedName>
        <fullName evidence="2">Peptidase A2 domain-containing protein</fullName>
    </submittedName>
</protein>